<evidence type="ECO:0000259" key="1">
    <source>
        <dbReference type="PROSITE" id="PS51163"/>
    </source>
</evidence>
<dbReference type="NCBIfam" id="TIGR00057">
    <property type="entry name" value="L-threonylcarbamoyladenylate synthase"/>
    <property type="match status" value="1"/>
</dbReference>
<reference evidence="2 3" key="1">
    <citation type="submission" date="2019-10" db="EMBL/GenBank/DDBJ databases">
        <title>Genome sequence of Phaeocystidibacter marisrubri JCM30614 (type strain).</title>
        <authorList>
            <person name="Bowman J.P."/>
        </authorList>
    </citation>
    <scope>NUCLEOTIDE SEQUENCE [LARGE SCALE GENOMIC DNA]</scope>
    <source>
        <strain evidence="2 3">JCM 30614</strain>
    </source>
</reference>
<dbReference type="InterPro" id="IPR017945">
    <property type="entry name" value="DHBP_synth_RibB-like_a/b_dom"/>
</dbReference>
<feature type="domain" description="YrdC-like" evidence="1">
    <location>
        <begin position="14"/>
        <end position="202"/>
    </location>
</feature>
<dbReference type="Proteomes" id="UP000484164">
    <property type="component" value="Unassembled WGS sequence"/>
</dbReference>
<dbReference type="OrthoDB" id="9814580at2"/>
<dbReference type="PANTHER" id="PTHR42828:SF3">
    <property type="entry name" value="THREONYLCARBAMOYL-AMP SYNTHASE"/>
    <property type="match status" value="1"/>
</dbReference>
<dbReference type="RefSeq" id="WP_151691998.1">
    <property type="nucleotide sequence ID" value="NZ_BMGX01000002.1"/>
</dbReference>
<dbReference type="GO" id="GO:0003725">
    <property type="term" value="F:double-stranded RNA binding"/>
    <property type="evidence" value="ECO:0007669"/>
    <property type="project" value="InterPro"/>
</dbReference>
<keyword evidence="3" id="KW-1185">Reference proteome</keyword>
<gene>
    <name evidence="2" type="ORF">F8C82_03250</name>
</gene>
<dbReference type="SUPFAM" id="SSF55821">
    <property type="entry name" value="YrdC/RibB"/>
    <property type="match status" value="1"/>
</dbReference>
<accession>A0A6L3ZHW2</accession>
<dbReference type="InterPro" id="IPR006070">
    <property type="entry name" value="Sua5-like_dom"/>
</dbReference>
<evidence type="ECO:0000313" key="2">
    <source>
        <dbReference type="EMBL" id="KAB2817427.1"/>
    </source>
</evidence>
<name>A0A6L3ZHW2_9FLAO</name>
<comment type="caution">
    <text evidence="2">The sequence shown here is derived from an EMBL/GenBank/DDBJ whole genome shotgun (WGS) entry which is preliminary data.</text>
</comment>
<dbReference type="EMBL" id="WBVQ01000001">
    <property type="protein sequence ID" value="KAB2817427.1"/>
    <property type="molecule type" value="Genomic_DNA"/>
</dbReference>
<dbReference type="AlphaFoldDB" id="A0A6L3ZHW2"/>
<dbReference type="PROSITE" id="PS51163">
    <property type="entry name" value="YRDC"/>
    <property type="match status" value="1"/>
</dbReference>
<dbReference type="Pfam" id="PF01300">
    <property type="entry name" value="Sua5_yciO_yrdC"/>
    <property type="match status" value="1"/>
</dbReference>
<dbReference type="PANTHER" id="PTHR42828">
    <property type="entry name" value="DHBP SYNTHASE RIBB-LIKE ALPHA/BETA DOMAIN-CONTAINING PROTEIN"/>
    <property type="match status" value="1"/>
</dbReference>
<evidence type="ECO:0000313" key="3">
    <source>
        <dbReference type="Proteomes" id="UP000484164"/>
    </source>
</evidence>
<protein>
    <submittedName>
        <fullName evidence="2">Threonylcarbamoyl-AMP synthase</fullName>
    </submittedName>
</protein>
<organism evidence="2 3">
    <name type="scientific">Phaeocystidibacter marisrubri</name>
    <dbReference type="NCBI Taxonomy" id="1577780"/>
    <lineage>
        <taxon>Bacteria</taxon>
        <taxon>Pseudomonadati</taxon>
        <taxon>Bacteroidota</taxon>
        <taxon>Flavobacteriia</taxon>
        <taxon>Flavobacteriales</taxon>
        <taxon>Phaeocystidibacteraceae</taxon>
        <taxon>Phaeocystidibacter</taxon>
    </lineage>
</organism>
<sequence length="208" mass="23117">MADLLRIHPDNPPQNLIDKAVKVLKDGGLVIFPTDSVYAIGADIRQPKALERLARIKGASLDKVDLSFIFPDLSHLSEYTRQFDTSTYKRLKRALPGPFTFILESNNTIPKIFKSKKKTIGIRVPDNNIARVLALSLDNPLASTSVHDDDEVIEYTTDPSLIQEKYDHLVDLVIDGGYGDNEASTVIDLSNGEIEIIRLGKGDPNDIY</sequence>
<dbReference type="Gene3D" id="3.90.870.10">
    <property type="entry name" value="DHBP synthase"/>
    <property type="match status" value="1"/>
</dbReference>
<proteinExistence type="predicted"/>
<dbReference type="InterPro" id="IPR052532">
    <property type="entry name" value="SUA5_domain"/>
</dbReference>